<evidence type="ECO:0000256" key="2">
    <source>
        <dbReference type="ARBA" id="ARBA00009320"/>
    </source>
</evidence>
<dbReference type="AlphaFoldDB" id="A0A0K9HIN6"/>
<comment type="caution">
    <text evidence="8">The sequence shown here is derived from an EMBL/GenBank/DDBJ whole genome shotgun (WGS) entry which is preliminary data.</text>
</comment>
<reference evidence="8 9" key="2">
    <citation type="submission" date="2018-10" db="EMBL/GenBank/DDBJ databases">
        <title>Geobacillus stearothermophilus in processing lines of powdered infant formula.</title>
        <authorList>
            <person name="Rhee M.S."/>
            <person name="Choi I.-G."/>
            <person name="Cho T.J."/>
            <person name="Park B."/>
        </authorList>
    </citation>
    <scope>NUCLEOTIDE SEQUENCE [LARGE SCALE GENOMIC DNA]</scope>
    <source>
        <strain evidence="8 9">FHS-PPGT130</strain>
    </source>
</reference>
<dbReference type="GeneID" id="89613490"/>
<dbReference type="EMBL" id="LUCS01000023">
    <property type="protein sequence ID" value="KAF6511265.1"/>
    <property type="molecule type" value="Genomic_DNA"/>
</dbReference>
<dbReference type="NCBIfam" id="NF005800">
    <property type="entry name" value="PRK07650.1"/>
    <property type="match status" value="1"/>
</dbReference>
<gene>
    <name evidence="8" type="primary">pabC</name>
    <name evidence="8" type="ORF">D9548_05410</name>
    <name evidence="7" type="ORF">GS8_1460</name>
</gene>
<dbReference type="Gene3D" id="3.30.470.10">
    <property type="match status" value="1"/>
</dbReference>
<dbReference type="InterPro" id="IPR043131">
    <property type="entry name" value="BCAT-like_N"/>
</dbReference>
<evidence type="ECO:0000313" key="9">
    <source>
        <dbReference type="Proteomes" id="UP000266922"/>
    </source>
</evidence>
<dbReference type="Proteomes" id="UP000266922">
    <property type="component" value="Unassembled WGS sequence"/>
</dbReference>
<keyword evidence="10" id="KW-1185">Reference proteome</keyword>
<keyword evidence="4 6" id="KW-0663">Pyridoxal phosphate</keyword>
<evidence type="ECO:0000256" key="6">
    <source>
        <dbReference type="RuleBase" id="RU004516"/>
    </source>
</evidence>
<dbReference type="Proteomes" id="UP000773850">
    <property type="component" value="Unassembled WGS sequence"/>
</dbReference>
<dbReference type="InterPro" id="IPR050571">
    <property type="entry name" value="Class-IV_PLP-Dep_Aminotrnsfr"/>
</dbReference>
<dbReference type="GO" id="GO:0046394">
    <property type="term" value="P:carboxylic acid biosynthetic process"/>
    <property type="evidence" value="ECO:0007669"/>
    <property type="project" value="UniProtKB-ARBA"/>
</dbReference>
<evidence type="ECO:0000256" key="1">
    <source>
        <dbReference type="ARBA" id="ARBA00001933"/>
    </source>
</evidence>
<dbReference type="InterPro" id="IPR036038">
    <property type="entry name" value="Aminotransferase-like"/>
</dbReference>
<comment type="subunit">
    <text evidence="3">Homodimer.</text>
</comment>
<dbReference type="PANTHER" id="PTHR42743">
    <property type="entry name" value="AMINO-ACID AMINOTRANSFERASE"/>
    <property type="match status" value="1"/>
</dbReference>
<dbReference type="PROSITE" id="PS00770">
    <property type="entry name" value="AA_TRANSFER_CLASS_4"/>
    <property type="match status" value="1"/>
</dbReference>
<dbReference type="RefSeq" id="WP_033014184.1">
    <property type="nucleotide sequence ID" value="NZ_CBCSGJ010000014.1"/>
</dbReference>
<evidence type="ECO:0000313" key="7">
    <source>
        <dbReference type="EMBL" id="KAF6511265.1"/>
    </source>
</evidence>
<reference evidence="7 10" key="1">
    <citation type="submission" date="2016-03" db="EMBL/GenBank/DDBJ databases">
        <title>Spore heat resistance.</title>
        <authorList>
            <person name="Boekhorst J."/>
            <person name="Berendsen E.M."/>
            <person name="Wells-Bennik M.H."/>
            <person name="Kuipers O.P."/>
        </authorList>
    </citation>
    <scope>NUCLEOTIDE SEQUENCE [LARGE SCALE GENOMIC DNA]</scope>
    <source>
        <strain evidence="7 10">GS8</strain>
    </source>
</reference>
<dbReference type="FunFam" id="3.20.10.10:FF:000002">
    <property type="entry name" value="D-alanine aminotransferase"/>
    <property type="match status" value="1"/>
</dbReference>
<protein>
    <submittedName>
        <fullName evidence="8">4-amino-4-deoxychorismate lyase</fullName>
    </submittedName>
    <submittedName>
        <fullName evidence="7">Aminodeoxychorismate lyase</fullName>
    </submittedName>
</protein>
<organism evidence="8 9">
    <name type="scientific">Geobacillus stearothermophilus</name>
    <name type="common">Bacillus stearothermophilus</name>
    <dbReference type="NCBI Taxonomy" id="1422"/>
    <lineage>
        <taxon>Bacteria</taxon>
        <taxon>Bacillati</taxon>
        <taxon>Bacillota</taxon>
        <taxon>Bacilli</taxon>
        <taxon>Bacillales</taxon>
        <taxon>Anoxybacillaceae</taxon>
        <taxon>Geobacillus</taxon>
    </lineage>
</organism>
<accession>A0A0K9HIN6</accession>
<evidence type="ECO:0000313" key="10">
    <source>
        <dbReference type="Proteomes" id="UP000773850"/>
    </source>
</evidence>
<dbReference type="InterPro" id="IPR001544">
    <property type="entry name" value="Aminotrans_IV"/>
</dbReference>
<keyword evidence="8" id="KW-0456">Lyase</keyword>
<name>A0A0K9HIN6_GEOSE</name>
<dbReference type="GO" id="GO:0016829">
    <property type="term" value="F:lyase activity"/>
    <property type="evidence" value="ECO:0007669"/>
    <property type="project" value="UniProtKB-KW"/>
</dbReference>
<evidence type="ECO:0000313" key="8">
    <source>
        <dbReference type="EMBL" id="RLQ14441.1"/>
    </source>
</evidence>
<comment type="similarity">
    <text evidence="2 5">Belongs to the class-IV pyridoxal-phosphate-dependent aminotransferase family.</text>
</comment>
<dbReference type="SUPFAM" id="SSF56752">
    <property type="entry name" value="D-aminoacid aminotransferase-like PLP-dependent enzymes"/>
    <property type="match status" value="1"/>
</dbReference>
<dbReference type="Gene3D" id="3.20.10.10">
    <property type="entry name" value="D-amino Acid Aminotransferase, subunit A, domain 2"/>
    <property type="match status" value="1"/>
</dbReference>
<dbReference type="Pfam" id="PF01063">
    <property type="entry name" value="Aminotran_4"/>
    <property type="match status" value="1"/>
</dbReference>
<dbReference type="GO" id="GO:0005829">
    <property type="term" value="C:cytosol"/>
    <property type="evidence" value="ECO:0007669"/>
    <property type="project" value="TreeGrafter"/>
</dbReference>
<evidence type="ECO:0000256" key="4">
    <source>
        <dbReference type="ARBA" id="ARBA00022898"/>
    </source>
</evidence>
<evidence type="ECO:0000256" key="3">
    <source>
        <dbReference type="ARBA" id="ARBA00011738"/>
    </source>
</evidence>
<comment type="cofactor">
    <cofactor evidence="1 6">
        <name>pyridoxal 5'-phosphate</name>
        <dbReference type="ChEBI" id="CHEBI:597326"/>
    </cofactor>
</comment>
<dbReference type="GO" id="GO:0008652">
    <property type="term" value="P:amino acid biosynthetic process"/>
    <property type="evidence" value="ECO:0007669"/>
    <property type="project" value="UniProtKB-ARBA"/>
</dbReference>
<evidence type="ECO:0000256" key="5">
    <source>
        <dbReference type="RuleBase" id="RU004106"/>
    </source>
</evidence>
<dbReference type="OrthoDB" id="9805628at2"/>
<dbReference type="InterPro" id="IPR043132">
    <property type="entry name" value="BCAT-like_C"/>
</dbReference>
<sequence>MYVYVNGEIVPYEEARVSAFDHGFLYGIGLFETFRTYEGHPFLLDDHLARLNRGLSELRIQKQVSRAEALGIIERLLRANGLQDAYVRFNVSAGVGGLGLSMEQYSHPTVIVYMKPLPPSAPPEGKEGVVLTTRRNSPEGDERLKSHHYLNNIIGKWELGRRVDVEGIFLNRDGQVAEGIVSNIFWVKDGVVYTPAPSVGILNGVTRQFVIALLERLHIPIKEGAYPLSHLQEADEVFITNSLQEIVPLHCIGRRSYSGKHGPVTCALQHHYRRFTDTLWTRNELKERMNE</sequence>
<dbReference type="PANTHER" id="PTHR42743:SF11">
    <property type="entry name" value="AMINODEOXYCHORISMATE LYASE"/>
    <property type="match status" value="1"/>
</dbReference>
<proteinExistence type="inferred from homology"/>
<dbReference type="EMBL" id="RCTJ01000012">
    <property type="protein sequence ID" value="RLQ14441.1"/>
    <property type="molecule type" value="Genomic_DNA"/>
</dbReference>
<dbReference type="InterPro" id="IPR018300">
    <property type="entry name" value="Aminotrans_IV_CS"/>
</dbReference>